<evidence type="ECO:0000313" key="5">
    <source>
        <dbReference type="EMBL" id="RCR70152.1"/>
    </source>
</evidence>
<evidence type="ECO:0000313" key="6">
    <source>
        <dbReference type="Proteomes" id="UP000253383"/>
    </source>
</evidence>
<proteinExistence type="predicted"/>
<dbReference type="Pfam" id="PF12833">
    <property type="entry name" value="HTH_18"/>
    <property type="match status" value="1"/>
</dbReference>
<dbReference type="InterPro" id="IPR018060">
    <property type="entry name" value="HTH_AraC"/>
</dbReference>
<dbReference type="InterPro" id="IPR046532">
    <property type="entry name" value="DUF6597"/>
</dbReference>
<dbReference type="PROSITE" id="PS01124">
    <property type="entry name" value="HTH_ARAC_FAMILY_2"/>
    <property type="match status" value="1"/>
</dbReference>
<dbReference type="PANTHER" id="PTHR46796:SF13">
    <property type="entry name" value="HTH-TYPE TRANSCRIPTIONAL ACTIVATOR RHAS"/>
    <property type="match status" value="1"/>
</dbReference>
<dbReference type="RefSeq" id="WP_114405318.1">
    <property type="nucleotide sequence ID" value="NZ_QOWE01000005.1"/>
</dbReference>
<dbReference type="Proteomes" id="UP000253383">
    <property type="component" value="Unassembled WGS sequence"/>
</dbReference>
<keyword evidence="1" id="KW-0805">Transcription regulation</keyword>
<dbReference type="GO" id="GO:0043565">
    <property type="term" value="F:sequence-specific DNA binding"/>
    <property type="evidence" value="ECO:0007669"/>
    <property type="project" value="InterPro"/>
</dbReference>
<dbReference type="Gene3D" id="1.10.10.60">
    <property type="entry name" value="Homeodomain-like"/>
    <property type="match status" value="1"/>
</dbReference>
<gene>
    <name evidence="5" type="ORF">DUE52_07245</name>
</gene>
<name>A0A368JRQ6_9BACT</name>
<evidence type="ECO:0000256" key="2">
    <source>
        <dbReference type="ARBA" id="ARBA00023125"/>
    </source>
</evidence>
<dbReference type="OrthoDB" id="635259at2"/>
<dbReference type="GO" id="GO:0003700">
    <property type="term" value="F:DNA-binding transcription factor activity"/>
    <property type="evidence" value="ECO:0007669"/>
    <property type="project" value="InterPro"/>
</dbReference>
<dbReference type="InterPro" id="IPR050204">
    <property type="entry name" value="AraC_XylS_family_regulators"/>
</dbReference>
<evidence type="ECO:0000256" key="3">
    <source>
        <dbReference type="ARBA" id="ARBA00023163"/>
    </source>
</evidence>
<dbReference type="AlphaFoldDB" id="A0A368JRQ6"/>
<evidence type="ECO:0000259" key="4">
    <source>
        <dbReference type="PROSITE" id="PS01124"/>
    </source>
</evidence>
<keyword evidence="6" id="KW-1185">Reference proteome</keyword>
<keyword evidence="3" id="KW-0804">Transcription</keyword>
<accession>A0A368JRQ6</accession>
<dbReference type="PANTHER" id="PTHR46796">
    <property type="entry name" value="HTH-TYPE TRANSCRIPTIONAL ACTIVATOR RHAS-RELATED"/>
    <property type="match status" value="1"/>
</dbReference>
<feature type="domain" description="HTH araC/xylS-type" evidence="4">
    <location>
        <begin position="158"/>
        <end position="262"/>
    </location>
</feature>
<comment type="caution">
    <text evidence="5">The sequence shown here is derived from an EMBL/GenBank/DDBJ whole genome shotgun (WGS) entry which is preliminary data.</text>
</comment>
<evidence type="ECO:0000256" key="1">
    <source>
        <dbReference type="ARBA" id="ARBA00023015"/>
    </source>
</evidence>
<dbReference type="Pfam" id="PF20240">
    <property type="entry name" value="DUF6597"/>
    <property type="match status" value="1"/>
</dbReference>
<keyword evidence="2" id="KW-0238">DNA-binding</keyword>
<reference evidence="5 6" key="1">
    <citation type="submission" date="2018-07" db="EMBL/GenBank/DDBJ databases">
        <title>Genome analysis of Larkinella rosea.</title>
        <authorList>
            <person name="Zhou Z."/>
            <person name="Wang G."/>
        </authorList>
    </citation>
    <scope>NUCLEOTIDE SEQUENCE [LARGE SCALE GENOMIC DNA]</scope>
    <source>
        <strain evidence="6">zzj9</strain>
    </source>
</reference>
<dbReference type="SMART" id="SM00342">
    <property type="entry name" value="HTH_ARAC"/>
    <property type="match status" value="1"/>
</dbReference>
<dbReference type="EMBL" id="QOWE01000005">
    <property type="protein sequence ID" value="RCR70152.1"/>
    <property type="molecule type" value="Genomic_DNA"/>
</dbReference>
<organism evidence="5 6">
    <name type="scientific">Larkinella punicea</name>
    <dbReference type="NCBI Taxonomy" id="2315727"/>
    <lineage>
        <taxon>Bacteria</taxon>
        <taxon>Pseudomonadati</taxon>
        <taxon>Bacteroidota</taxon>
        <taxon>Cytophagia</taxon>
        <taxon>Cytophagales</taxon>
        <taxon>Spirosomataceae</taxon>
        <taxon>Larkinella</taxon>
    </lineage>
</organism>
<protein>
    <submittedName>
        <fullName evidence="5">AraC family transcriptional regulator</fullName>
    </submittedName>
</protein>
<sequence length="272" mass="31272">MLYQKYQPAPHLRPFVECYYVWENAALPTQPMTVESPPNGYGSLVFNYGDPYRLQTQKNGTKVVPASFLSGQSTRSYQLQLQGQIGMIGAVFRPAGLNSLFGLPMYEFVDERIDLAAVLGDGIRNVQERIVEPNGAIGRIRLLEAFLSNQMTRTNAVTDRTDYVANLIVDQRGIININELMDELYVCRRQFERKFLTKVGVSPKYYARIRRIGYLCAQLANKHWNVDDWHDVIYRAGYYDQSHFIREFTGFTGRIPSLYVRNNVELANFLQS</sequence>